<protein>
    <submittedName>
        <fullName evidence="1">Uncharacterized protein</fullName>
    </submittedName>
</protein>
<name>A0A2P2P8F1_RHIMU</name>
<dbReference type="AlphaFoldDB" id="A0A2P2P8F1"/>
<sequence>MQCHNRIKSIVILNKITNQLIISCFVLLHKHIPQDNERGKDNITADHMLTKRCLHIQMQERALPFGSSTRNQISRSIPSNSICKHSLAY</sequence>
<evidence type="ECO:0000313" key="1">
    <source>
        <dbReference type="EMBL" id="MBX51026.1"/>
    </source>
</evidence>
<reference evidence="1" key="1">
    <citation type="submission" date="2018-02" db="EMBL/GenBank/DDBJ databases">
        <title>Rhizophora mucronata_Transcriptome.</title>
        <authorList>
            <person name="Meera S.P."/>
            <person name="Sreeshan A."/>
            <person name="Augustine A."/>
        </authorList>
    </citation>
    <scope>NUCLEOTIDE SEQUENCE</scope>
    <source>
        <tissue evidence="1">Leaf</tissue>
    </source>
</reference>
<organism evidence="1">
    <name type="scientific">Rhizophora mucronata</name>
    <name type="common">Asiatic mangrove</name>
    <dbReference type="NCBI Taxonomy" id="61149"/>
    <lineage>
        <taxon>Eukaryota</taxon>
        <taxon>Viridiplantae</taxon>
        <taxon>Streptophyta</taxon>
        <taxon>Embryophyta</taxon>
        <taxon>Tracheophyta</taxon>
        <taxon>Spermatophyta</taxon>
        <taxon>Magnoliopsida</taxon>
        <taxon>eudicotyledons</taxon>
        <taxon>Gunneridae</taxon>
        <taxon>Pentapetalae</taxon>
        <taxon>rosids</taxon>
        <taxon>fabids</taxon>
        <taxon>Malpighiales</taxon>
        <taxon>Rhizophoraceae</taxon>
        <taxon>Rhizophora</taxon>
    </lineage>
</organism>
<accession>A0A2P2P8F1</accession>
<dbReference type="EMBL" id="GGEC01070542">
    <property type="protein sequence ID" value="MBX51026.1"/>
    <property type="molecule type" value="Transcribed_RNA"/>
</dbReference>
<proteinExistence type="predicted"/>